<evidence type="ECO:0000313" key="1">
    <source>
        <dbReference type="EMBL" id="MBB5874344.1"/>
    </source>
</evidence>
<name>A0A841C1W3_9ACTN</name>
<sequence>MSALPTSTATAQLDQFPPVAYLAEGSQLYSRTIGVTPLRIDYRRVSLDPALGQLISNAYMAAPTWDESAFAAYEAFRRETIQQFGFLVGSTKVGSLGVTVEFTETDPYSDAESMTHDLSERRLKVFSTRGAGNPHPLLTDRENDMFRAVHDAFGHAASGRGFSRDGEEAAWLKHCFMYSALARRALTTETRGQSCAQSFHYGGHCFPEQKVVLLPKNFSDPSSVRLGGEPAFA</sequence>
<protein>
    <submittedName>
        <fullName evidence="1">Uncharacterized protein</fullName>
    </submittedName>
</protein>
<dbReference type="Proteomes" id="UP000587527">
    <property type="component" value="Unassembled WGS sequence"/>
</dbReference>
<comment type="caution">
    <text evidence="1">The sequence shown here is derived from an EMBL/GenBank/DDBJ whole genome shotgun (WGS) entry which is preliminary data.</text>
</comment>
<gene>
    <name evidence="1" type="ORF">F4553_007778</name>
</gene>
<proteinExistence type="predicted"/>
<evidence type="ECO:0000313" key="2">
    <source>
        <dbReference type="Proteomes" id="UP000587527"/>
    </source>
</evidence>
<accession>A0A841C1W3</accession>
<keyword evidence="2" id="KW-1185">Reference proteome</keyword>
<organism evidence="1 2">
    <name type="scientific">Allocatelliglobosispora scoriae</name>
    <dbReference type="NCBI Taxonomy" id="643052"/>
    <lineage>
        <taxon>Bacteria</taxon>
        <taxon>Bacillati</taxon>
        <taxon>Actinomycetota</taxon>
        <taxon>Actinomycetes</taxon>
        <taxon>Micromonosporales</taxon>
        <taxon>Micromonosporaceae</taxon>
        <taxon>Allocatelliglobosispora</taxon>
    </lineage>
</organism>
<dbReference type="RefSeq" id="WP_246467605.1">
    <property type="nucleotide sequence ID" value="NZ_JACHMN010000003.1"/>
</dbReference>
<reference evidence="1 2" key="1">
    <citation type="submission" date="2020-08" db="EMBL/GenBank/DDBJ databases">
        <title>Sequencing the genomes of 1000 actinobacteria strains.</title>
        <authorList>
            <person name="Klenk H.-P."/>
        </authorList>
    </citation>
    <scope>NUCLEOTIDE SEQUENCE [LARGE SCALE GENOMIC DNA]</scope>
    <source>
        <strain evidence="1 2">DSM 45362</strain>
    </source>
</reference>
<dbReference type="EMBL" id="JACHMN010000003">
    <property type="protein sequence ID" value="MBB5874344.1"/>
    <property type="molecule type" value="Genomic_DNA"/>
</dbReference>
<dbReference type="AlphaFoldDB" id="A0A841C1W3"/>